<dbReference type="InterPro" id="IPR045339">
    <property type="entry name" value="DUF6534"/>
</dbReference>
<dbReference type="OrthoDB" id="3262409at2759"/>
<evidence type="ECO:0000256" key="1">
    <source>
        <dbReference type="SAM" id="Phobius"/>
    </source>
</evidence>
<feature type="transmembrane region" description="Helical" evidence="1">
    <location>
        <begin position="162"/>
        <end position="182"/>
    </location>
</feature>
<sequence length="333" mass="37586">MASLYTEIFGPLLLGALFNYLLFGCLIVQLYDYFMTYREKDRWFIKALVCVIVVAEIIQLVLMTHTIYTTIVLGFNTIEYLLHTPWSSSAAPAINGIISMLIQIFFAWRIWILKNDTVGNIITCLIVAISVLQCSSSIAVTVKYIQIGRAPTRFVELTMVGTLWLSGSLVCDTMISVVMVYLLKQSKKKASFKASEAMVNTLIINTIETGAITTIFALIELVFFLNNPENFFHICFLYILGRLFSNVLLAVLNGRDRVRRAGKMDGYIAHGSDSQDLDLSFRSFYRSQNSQQNGATLPLHDINRCMDRVGQTQADYVSGRNNFLDRSTKDLPL</sequence>
<feature type="transmembrane region" description="Helical" evidence="1">
    <location>
        <begin position="120"/>
        <end position="142"/>
    </location>
</feature>
<accession>A0A5C3M3D4</accession>
<evidence type="ECO:0000259" key="2">
    <source>
        <dbReference type="Pfam" id="PF20152"/>
    </source>
</evidence>
<feature type="transmembrane region" description="Helical" evidence="1">
    <location>
        <begin position="12"/>
        <end position="31"/>
    </location>
</feature>
<evidence type="ECO:0000313" key="4">
    <source>
        <dbReference type="Proteomes" id="UP000308652"/>
    </source>
</evidence>
<keyword evidence="4" id="KW-1185">Reference proteome</keyword>
<dbReference type="AlphaFoldDB" id="A0A5C3M3D4"/>
<dbReference type="PANTHER" id="PTHR40465">
    <property type="entry name" value="CHROMOSOME 1, WHOLE GENOME SHOTGUN SEQUENCE"/>
    <property type="match status" value="1"/>
</dbReference>
<dbReference type="Proteomes" id="UP000308652">
    <property type="component" value="Unassembled WGS sequence"/>
</dbReference>
<feature type="transmembrane region" description="Helical" evidence="1">
    <location>
        <begin position="202"/>
        <end position="225"/>
    </location>
</feature>
<dbReference type="PANTHER" id="PTHR40465:SF1">
    <property type="entry name" value="DUF6534 DOMAIN-CONTAINING PROTEIN"/>
    <property type="match status" value="1"/>
</dbReference>
<dbReference type="Pfam" id="PF20152">
    <property type="entry name" value="DUF6534"/>
    <property type="match status" value="1"/>
</dbReference>
<name>A0A5C3M3D4_9AGAR</name>
<reference evidence="3 4" key="1">
    <citation type="journal article" date="2019" name="Nat. Ecol. Evol.">
        <title>Megaphylogeny resolves global patterns of mushroom evolution.</title>
        <authorList>
            <person name="Varga T."/>
            <person name="Krizsan K."/>
            <person name="Foldi C."/>
            <person name="Dima B."/>
            <person name="Sanchez-Garcia M."/>
            <person name="Sanchez-Ramirez S."/>
            <person name="Szollosi G.J."/>
            <person name="Szarkandi J.G."/>
            <person name="Papp V."/>
            <person name="Albert L."/>
            <person name="Andreopoulos W."/>
            <person name="Angelini C."/>
            <person name="Antonin V."/>
            <person name="Barry K.W."/>
            <person name="Bougher N.L."/>
            <person name="Buchanan P."/>
            <person name="Buyck B."/>
            <person name="Bense V."/>
            <person name="Catcheside P."/>
            <person name="Chovatia M."/>
            <person name="Cooper J."/>
            <person name="Damon W."/>
            <person name="Desjardin D."/>
            <person name="Finy P."/>
            <person name="Geml J."/>
            <person name="Haridas S."/>
            <person name="Hughes K."/>
            <person name="Justo A."/>
            <person name="Karasinski D."/>
            <person name="Kautmanova I."/>
            <person name="Kiss B."/>
            <person name="Kocsube S."/>
            <person name="Kotiranta H."/>
            <person name="LaButti K.M."/>
            <person name="Lechner B.E."/>
            <person name="Liimatainen K."/>
            <person name="Lipzen A."/>
            <person name="Lukacs Z."/>
            <person name="Mihaltcheva S."/>
            <person name="Morgado L.N."/>
            <person name="Niskanen T."/>
            <person name="Noordeloos M.E."/>
            <person name="Ohm R.A."/>
            <person name="Ortiz-Santana B."/>
            <person name="Ovrebo C."/>
            <person name="Racz N."/>
            <person name="Riley R."/>
            <person name="Savchenko A."/>
            <person name="Shiryaev A."/>
            <person name="Soop K."/>
            <person name="Spirin V."/>
            <person name="Szebenyi C."/>
            <person name="Tomsovsky M."/>
            <person name="Tulloss R.E."/>
            <person name="Uehling J."/>
            <person name="Grigoriev I.V."/>
            <person name="Vagvolgyi C."/>
            <person name="Papp T."/>
            <person name="Martin F.M."/>
            <person name="Miettinen O."/>
            <person name="Hibbett D.S."/>
            <person name="Nagy L.G."/>
        </authorList>
    </citation>
    <scope>NUCLEOTIDE SEQUENCE [LARGE SCALE GENOMIC DNA]</scope>
    <source>
        <strain evidence="3 4">CBS 166.37</strain>
    </source>
</reference>
<feature type="domain" description="DUF6534" evidence="2">
    <location>
        <begin position="168"/>
        <end position="256"/>
    </location>
</feature>
<feature type="transmembrane region" description="Helical" evidence="1">
    <location>
        <begin position="43"/>
        <end position="68"/>
    </location>
</feature>
<proteinExistence type="predicted"/>
<keyword evidence="1" id="KW-0812">Transmembrane</keyword>
<organism evidence="3 4">
    <name type="scientific">Crucibulum laeve</name>
    <dbReference type="NCBI Taxonomy" id="68775"/>
    <lineage>
        <taxon>Eukaryota</taxon>
        <taxon>Fungi</taxon>
        <taxon>Dikarya</taxon>
        <taxon>Basidiomycota</taxon>
        <taxon>Agaricomycotina</taxon>
        <taxon>Agaricomycetes</taxon>
        <taxon>Agaricomycetidae</taxon>
        <taxon>Agaricales</taxon>
        <taxon>Agaricineae</taxon>
        <taxon>Nidulariaceae</taxon>
        <taxon>Crucibulum</taxon>
    </lineage>
</organism>
<keyword evidence="1" id="KW-1133">Transmembrane helix</keyword>
<feature type="transmembrane region" description="Helical" evidence="1">
    <location>
        <begin position="231"/>
        <end position="254"/>
    </location>
</feature>
<gene>
    <name evidence="3" type="ORF">BDQ12DRAFT_725883</name>
</gene>
<feature type="transmembrane region" description="Helical" evidence="1">
    <location>
        <begin position="88"/>
        <end position="108"/>
    </location>
</feature>
<keyword evidence="1" id="KW-0472">Membrane</keyword>
<protein>
    <recommendedName>
        <fullName evidence="2">DUF6534 domain-containing protein</fullName>
    </recommendedName>
</protein>
<dbReference type="EMBL" id="ML213620">
    <property type="protein sequence ID" value="TFK35591.1"/>
    <property type="molecule type" value="Genomic_DNA"/>
</dbReference>
<evidence type="ECO:0000313" key="3">
    <source>
        <dbReference type="EMBL" id="TFK35591.1"/>
    </source>
</evidence>